<feature type="transmembrane region" description="Helical" evidence="6">
    <location>
        <begin position="311"/>
        <end position="330"/>
    </location>
</feature>
<dbReference type="PANTHER" id="PTHR43124">
    <property type="entry name" value="PURINE EFFLUX PUMP PBUE"/>
    <property type="match status" value="1"/>
</dbReference>
<evidence type="ECO:0000313" key="9">
    <source>
        <dbReference type="Proteomes" id="UP000694257"/>
    </source>
</evidence>
<sequence length="404" mass="41281">MSVSTSRSPVLSAGPSRHARATVLAAAALTIMAAAIISPSLPGMRTEFAATPGADLLVRLAVTVTSLAIAVTAPISGRIADRFGYAPLLVGGLLLYAVSGTAGYFLDELPVLLVSRVVLGIAVGAVMTAVSTALTHWYDGARRARWLGWQQASASLGGVVFLPLAGLLAAIDWRAPFWIYAVAAVLALAATTALRDQRRDHQPAPSSVRRPMHSRTRPVLGIYAFALAATLAFYMAPTQLPFLLAGDGVSPAAIGTVIAGSTLTSAAGALAFPALRSRLSSASLTGFSIAMLGVGWIVVGTAAFLPQVMAGLLIGGFGVGVVVPHLSSRLGDLAAPEHRGRILAGLVTAIFLGQFLSPLLLAPLVSALGTAGAFAATGITLLAGSAVTLVHGRKKNTTQKGSER</sequence>
<evidence type="ECO:0000256" key="6">
    <source>
        <dbReference type="SAM" id="Phobius"/>
    </source>
</evidence>
<dbReference type="PROSITE" id="PS50850">
    <property type="entry name" value="MFS"/>
    <property type="match status" value="1"/>
</dbReference>
<keyword evidence="9" id="KW-1185">Reference proteome</keyword>
<feature type="transmembrane region" description="Helical" evidence="6">
    <location>
        <begin position="146"/>
        <end position="171"/>
    </location>
</feature>
<evidence type="ECO:0000313" key="8">
    <source>
        <dbReference type="EMBL" id="QXN88184.1"/>
    </source>
</evidence>
<dbReference type="InterPro" id="IPR020846">
    <property type="entry name" value="MFS_dom"/>
</dbReference>
<dbReference type="CDD" id="cd17473">
    <property type="entry name" value="MFS_arabinose_efflux_permease_like"/>
    <property type="match status" value="1"/>
</dbReference>
<feature type="domain" description="Major facilitator superfamily (MFS) profile" evidence="7">
    <location>
        <begin position="19"/>
        <end position="396"/>
    </location>
</feature>
<feature type="transmembrane region" description="Helical" evidence="6">
    <location>
        <begin position="216"/>
        <end position="236"/>
    </location>
</feature>
<feature type="transmembrane region" description="Helical" evidence="6">
    <location>
        <begin position="367"/>
        <end position="390"/>
    </location>
</feature>
<evidence type="ECO:0000256" key="5">
    <source>
        <dbReference type="ARBA" id="ARBA00023136"/>
    </source>
</evidence>
<feature type="transmembrane region" description="Helical" evidence="6">
    <location>
        <begin position="248"/>
        <end position="272"/>
    </location>
</feature>
<feature type="transmembrane region" description="Helical" evidence="6">
    <location>
        <begin position="342"/>
        <end position="361"/>
    </location>
</feature>
<keyword evidence="4 6" id="KW-1133">Transmembrane helix</keyword>
<protein>
    <submittedName>
        <fullName evidence="8">MFS transporter</fullName>
    </submittedName>
</protein>
<feature type="transmembrane region" description="Helical" evidence="6">
    <location>
        <begin position="83"/>
        <end position="106"/>
    </location>
</feature>
<feature type="transmembrane region" description="Helical" evidence="6">
    <location>
        <begin position="112"/>
        <end position="134"/>
    </location>
</feature>
<dbReference type="InterPro" id="IPR050189">
    <property type="entry name" value="MFS_Efflux_Transporters"/>
</dbReference>
<accession>A0ABX8RF04</accession>
<dbReference type="EMBL" id="CP078145">
    <property type="protein sequence ID" value="QXN88184.1"/>
    <property type="molecule type" value="Genomic_DNA"/>
</dbReference>
<dbReference type="InterPro" id="IPR011701">
    <property type="entry name" value="MFS"/>
</dbReference>
<keyword evidence="2" id="KW-1003">Cell membrane</keyword>
<organism evidence="8 9">
    <name type="scientific">Nocardia iowensis</name>
    <dbReference type="NCBI Taxonomy" id="204891"/>
    <lineage>
        <taxon>Bacteria</taxon>
        <taxon>Bacillati</taxon>
        <taxon>Actinomycetota</taxon>
        <taxon>Actinomycetes</taxon>
        <taxon>Mycobacteriales</taxon>
        <taxon>Nocardiaceae</taxon>
        <taxon>Nocardia</taxon>
    </lineage>
</organism>
<reference evidence="8 9" key="1">
    <citation type="submission" date="2021-07" db="EMBL/GenBank/DDBJ databases">
        <title>Whole Genome Sequence of Nocardia Iowensis.</title>
        <authorList>
            <person name="Lamm A."/>
            <person name="Collins-Fairclough A.M."/>
            <person name="Bunk B."/>
            <person name="Sproer C."/>
        </authorList>
    </citation>
    <scope>NUCLEOTIDE SEQUENCE [LARGE SCALE GENOMIC DNA]</scope>
    <source>
        <strain evidence="8 9">NRRL 5646</strain>
    </source>
</reference>
<dbReference type="Pfam" id="PF07690">
    <property type="entry name" value="MFS_1"/>
    <property type="match status" value="1"/>
</dbReference>
<feature type="transmembrane region" description="Helical" evidence="6">
    <location>
        <begin position="284"/>
        <end position="305"/>
    </location>
</feature>
<evidence type="ECO:0000256" key="4">
    <source>
        <dbReference type="ARBA" id="ARBA00022989"/>
    </source>
</evidence>
<feature type="transmembrane region" description="Helical" evidence="6">
    <location>
        <begin position="21"/>
        <end position="41"/>
    </location>
</feature>
<feature type="transmembrane region" description="Helical" evidence="6">
    <location>
        <begin position="56"/>
        <end position="76"/>
    </location>
</feature>
<proteinExistence type="predicted"/>
<evidence type="ECO:0000256" key="2">
    <source>
        <dbReference type="ARBA" id="ARBA00022475"/>
    </source>
</evidence>
<dbReference type="Proteomes" id="UP000694257">
    <property type="component" value="Chromosome"/>
</dbReference>
<evidence type="ECO:0000256" key="3">
    <source>
        <dbReference type="ARBA" id="ARBA00022692"/>
    </source>
</evidence>
<evidence type="ECO:0000256" key="1">
    <source>
        <dbReference type="ARBA" id="ARBA00004651"/>
    </source>
</evidence>
<name>A0ABX8RF04_NOCIO</name>
<dbReference type="RefSeq" id="WP_218469067.1">
    <property type="nucleotide sequence ID" value="NZ_BAABJN010000008.1"/>
</dbReference>
<feature type="transmembrane region" description="Helical" evidence="6">
    <location>
        <begin position="177"/>
        <end position="195"/>
    </location>
</feature>
<keyword evidence="3 6" id="KW-0812">Transmembrane</keyword>
<comment type="subcellular location">
    <subcellularLocation>
        <location evidence="1">Cell membrane</location>
        <topology evidence="1">Multi-pass membrane protein</topology>
    </subcellularLocation>
</comment>
<dbReference type="PANTHER" id="PTHR43124:SF3">
    <property type="entry name" value="CHLORAMPHENICOL EFFLUX PUMP RV0191"/>
    <property type="match status" value="1"/>
</dbReference>
<evidence type="ECO:0000259" key="7">
    <source>
        <dbReference type="PROSITE" id="PS50850"/>
    </source>
</evidence>
<gene>
    <name evidence="8" type="ORF">KV110_21440</name>
</gene>
<keyword evidence="5 6" id="KW-0472">Membrane</keyword>